<dbReference type="PROSITE" id="PS51725">
    <property type="entry name" value="ABM"/>
    <property type="match status" value="1"/>
</dbReference>
<keyword evidence="3" id="KW-1185">Reference proteome</keyword>
<dbReference type="Gene3D" id="3.30.70.100">
    <property type="match status" value="1"/>
</dbReference>
<dbReference type="EMBL" id="CP055900">
    <property type="protein sequence ID" value="QKX58750.1"/>
    <property type="molecule type" value="Genomic_DNA"/>
</dbReference>
<sequence length="107" mass="12002">MSSDAIHNIVTLIPKSGKFNDLLQAFDKLAQYVQANEPETLFYYAVQPKSKDHIIIVEKYENVHALKTHAQSAPFKEFGKAIQGLVQAPPDIKTCIFATGFDIRPKI</sequence>
<dbReference type="PANTHER" id="PTHR40624">
    <property type="entry name" value="BIOSYNTHESIS MONOOXYGENASE, PUTATIVE (AFU_ORTHOLOGUE AFUA_1G12025)-RELATED"/>
    <property type="match status" value="1"/>
</dbReference>
<gene>
    <name evidence="2" type="ORF">TRUGW13939_05877</name>
</gene>
<evidence type="ECO:0000313" key="3">
    <source>
        <dbReference type="Proteomes" id="UP000509510"/>
    </source>
</evidence>
<reference evidence="3" key="1">
    <citation type="submission" date="2020-06" db="EMBL/GenBank/DDBJ databases">
        <title>A chromosome-scale genome assembly of Talaromyces rugulosus W13939.</title>
        <authorList>
            <person name="Wang B."/>
            <person name="Guo L."/>
            <person name="Ye K."/>
            <person name="Wang L."/>
        </authorList>
    </citation>
    <scope>NUCLEOTIDE SEQUENCE [LARGE SCALE GENOMIC DNA]</scope>
    <source>
        <strain evidence="3">W13939</strain>
    </source>
</reference>
<protein>
    <recommendedName>
        <fullName evidence="1">ABM domain-containing protein</fullName>
    </recommendedName>
</protein>
<accession>A0A7H8QXC9</accession>
<evidence type="ECO:0000259" key="1">
    <source>
        <dbReference type="PROSITE" id="PS51725"/>
    </source>
</evidence>
<dbReference type="KEGG" id="trg:TRUGW13939_05877"/>
<proteinExistence type="predicted"/>
<name>A0A7H8QXC9_TALRU</name>
<dbReference type="PANTHER" id="PTHR40624:SF1">
    <property type="entry name" value="BIOSYNTHESIS MONOOXYGENASE, PUTATIVE (AFU_ORTHOLOGUE AFUA_1G12025)-RELATED"/>
    <property type="match status" value="1"/>
</dbReference>
<dbReference type="RefSeq" id="XP_035344928.1">
    <property type="nucleotide sequence ID" value="XM_035489035.1"/>
</dbReference>
<evidence type="ECO:0000313" key="2">
    <source>
        <dbReference type="EMBL" id="QKX58750.1"/>
    </source>
</evidence>
<dbReference type="SUPFAM" id="SSF54909">
    <property type="entry name" value="Dimeric alpha+beta barrel"/>
    <property type="match status" value="1"/>
</dbReference>
<dbReference type="GeneID" id="55993374"/>
<dbReference type="OrthoDB" id="10011777at2759"/>
<dbReference type="InterPro" id="IPR007138">
    <property type="entry name" value="ABM_dom"/>
</dbReference>
<organism evidence="2 3">
    <name type="scientific">Talaromyces rugulosus</name>
    <name type="common">Penicillium rugulosum</name>
    <dbReference type="NCBI Taxonomy" id="121627"/>
    <lineage>
        <taxon>Eukaryota</taxon>
        <taxon>Fungi</taxon>
        <taxon>Dikarya</taxon>
        <taxon>Ascomycota</taxon>
        <taxon>Pezizomycotina</taxon>
        <taxon>Eurotiomycetes</taxon>
        <taxon>Eurotiomycetidae</taxon>
        <taxon>Eurotiales</taxon>
        <taxon>Trichocomaceae</taxon>
        <taxon>Talaromyces</taxon>
        <taxon>Talaromyces sect. Islandici</taxon>
    </lineage>
</organism>
<dbReference type="InterPro" id="IPR011008">
    <property type="entry name" value="Dimeric_a/b-barrel"/>
</dbReference>
<feature type="domain" description="ABM" evidence="1">
    <location>
        <begin position="6"/>
        <end position="97"/>
    </location>
</feature>
<dbReference type="Pfam" id="PF03992">
    <property type="entry name" value="ABM"/>
    <property type="match status" value="1"/>
</dbReference>
<dbReference type="Proteomes" id="UP000509510">
    <property type="component" value="Chromosome III"/>
</dbReference>
<dbReference type="AlphaFoldDB" id="A0A7H8QXC9"/>